<dbReference type="GO" id="GO:0006508">
    <property type="term" value="P:proteolysis"/>
    <property type="evidence" value="ECO:0007669"/>
    <property type="project" value="UniProtKB-KW"/>
</dbReference>
<dbReference type="EMBL" id="LJCR01000206">
    <property type="protein sequence ID" value="KPV53668.1"/>
    <property type="molecule type" value="Genomic_DNA"/>
</dbReference>
<gene>
    <name evidence="9" type="ORF">SE17_08310</name>
</gene>
<keyword evidence="7" id="KW-0472">Membrane</keyword>
<evidence type="ECO:0000256" key="6">
    <source>
        <dbReference type="ARBA" id="ARBA00023049"/>
    </source>
</evidence>
<comment type="caution">
    <text evidence="9">The sequence shown here is derived from an EMBL/GenBank/DDBJ whole genome shotgun (WGS) entry which is preliminary data.</text>
</comment>
<evidence type="ECO:0000256" key="3">
    <source>
        <dbReference type="ARBA" id="ARBA00022723"/>
    </source>
</evidence>
<dbReference type="GO" id="GO:0004222">
    <property type="term" value="F:metalloendopeptidase activity"/>
    <property type="evidence" value="ECO:0007669"/>
    <property type="project" value="InterPro"/>
</dbReference>
<comment type="cofactor">
    <cofactor evidence="1">
        <name>Zn(2+)</name>
        <dbReference type="ChEBI" id="CHEBI:29105"/>
    </cofactor>
</comment>
<dbReference type="Proteomes" id="UP000050509">
    <property type="component" value="Unassembled WGS sequence"/>
</dbReference>
<dbReference type="Pfam" id="PF01435">
    <property type="entry name" value="Peptidase_M48"/>
    <property type="match status" value="1"/>
</dbReference>
<feature type="transmembrane region" description="Helical" evidence="7">
    <location>
        <begin position="357"/>
        <end position="378"/>
    </location>
</feature>
<protein>
    <recommendedName>
        <fullName evidence="8">Peptidase M48 domain-containing protein</fullName>
    </recommendedName>
</protein>
<evidence type="ECO:0000256" key="2">
    <source>
        <dbReference type="ARBA" id="ARBA00022670"/>
    </source>
</evidence>
<keyword evidence="4" id="KW-0378">Hydrolase</keyword>
<evidence type="ECO:0000313" key="9">
    <source>
        <dbReference type="EMBL" id="KPV53668.1"/>
    </source>
</evidence>
<feature type="transmembrane region" description="Helical" evidence="7">
    <location>
        <begin position="20"/>
        <end position="53"/>
    </location>
</feature>
<feature type="domain" description="Peptidase M48" evidence="8">
    <location>
        <begin position="182"/>
        <end position="339"/>
    </location>
</feature>
<keyword evidence="3" id="KW-0479">Metal-binding</keyword>
<accession>A0A0P9DD13</accession>
<keyword evidence="6" id="KW-0482">Metalloprotease</keyword>
<feature type="transmembrane region" description="Helical" evidence="7">
    <location>
        <begin position="88"/>
        <end position="109"/>
    </location>
</feature>
<organism evidence="9 10">
    <name type="scientific">Kouleothrix aurantiaca</name>
    <dbReference type="NCBI Taxonomy" id="186479"/>
    <lineage>
        <taxon>Bacteria</taxon>
        <taxon>Bacillati</taxon>
        <taxon>Chloroflexota</taxon>
        <taxon>Chloroflexia</taxon>
        <taxon>Chloroflexales</taxon>
        <taxon>Roseiflexineae</taxon>
        <taxon>Roseiflexaceae</taxon>
        <taxon>Kouleothrix</taxon>
    </lineage>
</organism>
<evidence type="ECO:0000259" key="8">
    <source>
        <dbReference type="Pfam" id="PF01435"/>
    </source>
</evidence>
<evidence type="ECO:0000313" key="10">
    <source>
        <dbReference type="Proteomes" id="UP000050509"/>
    </source>
</evidence>
<evidence type="ECO:0000256" key="5">
    <source>
        <dbReference type="ARBA" id="ARBA00022833"/>
    </source>
</evidence>
<keyword evidence="10" id="KW-1185">Reference proteome</keyword>
<keyword evidence="5" id="KW-0862">Zinc</keyword>
<dbReference type="InterPro" id="IPR001915">
    <property type="entry name" value="Peptidase_M48"/>
</dbReference>
<sequence length="501" mass="56538">MFSDNKLARQKLINKPMRKYTRVVWSLYFGTLLVEIICAVARAVLFLGIFVLVNTFVDAILSGYRIHNPIYTLTGEGRVEYLVSVAKFVAVISIFPIILSVLTIVPALFGTRILPDVIWPWWIKTEAGKLSDRQEEIIDDIIKTFPEKHQQEIHRRRAKLGKRFEIRMIPNSQEEEITRFGDKIYITTALLESKYLGALLARELSHVLSFDSQVERALARFRLYPTAPVLQGAKAAGPHVTKQFFYASDGGRTQATTALGCLVVLLMILAGGELGVAAFCGKWNNFRREREFDADRLAQACGQGEALTEYVQKYKVYDIATPEFLLAMPYSEHRLERLRLRGQGDGGEDVWPSYQSLIGVILFFVVLAALTLGVLLIIPSTRDQLYTYTPQGQATAQAIRATEAANDADIDAGTAFLVGKWSVVEQPETIMIFLDNGRVGLKSGEGREIYDNFLYYMKKKQFYWPLGSRDSEYTVEVSSDNNTVTLVNKSDPAKRMTLKRL</sequence>
<dbReference type="AlphaFoldDB" id="A0A0P9DD13"/>
<keyword evidence="7" id="KW-1133">Transmembrane helix</keyword>
<keyword evidence="7" id="KW-0812">Transmembrane</keyword>
<reference evidence="9 10" key="1">
    <citation type="submission" date="2015-09" db="EMBL/GenBank/DDBJ databases">
        <title>Draft genome sequence of Kouleothrix aurantiaca JCM 19913.</title>
        <authorList>
            <person name="Hemp J."/>
        </authorList>
    </citation>
    <scope>NUCLEOTIDE SEQUENCE [LARGE SCALE GENOMIC DNA]</scope>
    <source>
        <strain evidence="9 10">COM-B</strain>
    </source>
</reference>
<feature type="transmembrane region" description="Helical" evidence="7">
    <location>
        <begin position="258"/>
        <end position="279"/>
    </location>
</feature>
<evidence type="ECO:0000256" key="4">
    <source>
        <dbReference type="ARBA" id="ARBA00022801"/>
    </source>
</evidence>
<keyword evidence="2" id="KW-0645">Protease</keyword>
<name>A0A0P9DD13_9CHLR</name>
<evidence type="ECO:0000256" key="1">
    <source>
        <dbReference type="ARBA" id="ARBA00001947"/>
    </source>
</evidence>
<proteinExistence type="predicted"/>
<dbReference type="GO" id="GO:0046872">
    <property type="term" value="F:metal ion binding"/>
    <property type="evidence" value="ECO:0007669"/>
    <property type="project" value="UniProtKB-KW"/>
</dbReference>
<evidence type="ECO:0000256" key="7">
    <source>
        <dbReference type="SAM" id="Phobius"/>
    </source>
</evidence>